<gene>
    <name evidence="1" type="ORF">ACIOWJ_18625</name>
</gene>
<keyword evidence="2" id="KW-1185">Reference proteome</keyword>
<accession>A0ABW8E2L1</accession>
<dbReference type="EMBL" id="JBIUWZ010000028">
    <property type="protein sequence ID" value="MFJ2680091.1"/>
    <property type="molecule type" value="Genomic_DNA"/>
</dbReference>
<evidence type="ECO:0000313" key="2">
    <source>
        <dbReference type="Proteomes" id="UP001617213"/>
    </source>
</evidence>
<dbReference type="GeneID" id="300935438"/>
<organism evidence="1 2">
    <name type="scientific">Pseudomonas sivasensis</name>
    <dbReference type="NCBI Taxonomy" id="1880678"/>
    <lineage>
        <taxon>Bacteria</taxon>
        <taxon>Pseudomonadati</taxon>
        <taxon>Pseudomonadota</taxon>
        <taxon>Gammaproteobacteria</taxon>
        <taxon>Pseudomonadales</taxon>
        <taxon>Pseudomonadaceae</taxon>
        <taxon>Pseudomonas</taxon>
    </lineage>
</organism>
<name>A0ABW8E2L1_9PSED</name>
<proteinExistence type="predicted"/>
<dbReference type="SUPFAM" id="SSF55729">
    <property type="entry name" value="Acyl-CoA N-acyltransferases (Nat)"/>
    <property type="match status" value="1"/>
</dbReference>
<evidence type="ECO:0000313" key="1">
    <source>
        <dbReference type="EMBL" id="MFJ2680091.1"/>
    </source>
</evidence>
<dbReference type="InterPro" id="IPR016181">
    <property type="entry name" value="Acyl_CoA_acyltransferase"/>
</dbReference>
<sequence>MSVDKLCHFRVVKGYSVLGEEAEITYVGVREGLVYIAPFIEERFFERSSVVRQGAFEWRELECFLQIVKSEMLCLMAPKTIISHFALDSDVVGVSRIHQAVDVSGPWDDIKSQLSKREGKRREQCVAQGFHYNVSFEDHDFFEFYHSMHLPTMKSRYGDLARSVEEKEAYARLFKQGVLFRIYDAKEWVAGSVSQIDKSGRILNARLIGVKNGSGTYRVNGSQNFVYHSIIEWAANSSAIDYVDFQGCEPFLTKGTFQYKKRFGTRAVIPENNFGDWRLLIRMAALSPSVRYFLINNPLLIEAGCKSLKALYFYDANNVARLDIPFESSGIDGAVFRDLDSLYG</sequence>
<dbReference type="Gene3D" id="3.40.630.30">
    <property type="match status" value="1"/>
</dbReference>
<dbReference type="Proteomes" id="UP001617213">
    <property type="component" value="Unassembled WGS sequence"/>
</dbReference>
<protein>
    <submittedName>
        <fullName evidence="1">Uncharacterized protein</fullName>
    </submittedName>
</protein>
<reference evidence="1 2" key="1">
    <citation type="submission" date="2024-10" db="EMBL/GenBank/DDBJ databases">
        <title>The Natural Products Discovery Center: Release of the First 8490 Sequenced Strains for Exploring Actinobacteria Biosynthetic Diversity.</title>
        <authorList>
            <person name="Kalkreuter E."/>
            <person name="Kautsar S.A."/>
            <person name="Yang D."/>
            <person name="Bader C.D."/>
            <person name="Teijaro C.N."/>
            <person name="Fluegel L."/>
            <person name="Davis C.M."/>
            <person name="Simpson J.R."/>
            <person name="Lauterbach L."/>
            <person name="Steele A.D."/>
            <person name="Gui C."/>
            <person name="Meng S."/>
            <person name="Li G."/>
            <person name="Viehrig K."/>
            <person name="Ye F."/>
            <person name="Su P."/>
            <person name="Kiefer A.F."/>
            <person name="Nichols A."/>
            <person name="Cepeda A.J."/>
            <person name="Yan W."/>
            <person name="Fan B."/>
            <person name="Jiang Y."/>
            <person name="Adhikari A."/>
            <person name="Zheng C.-J."/>
            <person name="Schuster L."/>
            <person name="Cowan T.M."/>
            <person name="Smanski M.J."/>
            <person name="Chevrette M.G."/>
            <person name="De Carvalho L.P.S."/>
            <person name="Shen B."/>
        </authorList>
    </citation>
    <scope>NUCLEOTIDE SEQUENCE [LARGE SCALE GENOMIC DNA]</scope>
    <source>
        <strain evidence="1 2">NPDC087581</strain>
    </source>
</reference>
<comment type="caution">
    <text evidence="1">The sequence shown here is derived from an EMBL/GenBank/DDBJ whole genome shotgun (WGS) entry which is preliminary data.</text>
</comment>
<dbReference type="RefSeq" id="WP_233896952.1">
    <property type="nucleotide sequence ID" value="NZ_CP058533.1"/>
</dbReference>